<gene>
    <name evidence="1" type="ORF">OBE_10630</name>
</gene>
<feature type="non-terminal residue" evidence="1">
    <location>
        <position position="1"/>
    </location>
</feature>
<accession>K1S990</accession>
<proteinExistence type="predicted"/>
<comment type="caution">
    <text evidence="1">The sequence shown here is derived from an EMBL/GenBank/DDBJ whole genome shotgun (WGS) entry which is preliminary data.</text>
</comment>
<protein>
    <submittedName>
        <fullName evidence="1">Uncharacterized protein</fullName>
    </submittedName>
</protein>
<dbReference type="AlphaFoldDB" id="K1S990"/>
<evidence type="ECO:0000313" key="1">
    <source>
        <dbReference type="EMBL" id="EKC57252.1"/>
    </source>
</evidence>
<sequence length="82" mass="9438">ALAAHLTDVKFMYSDNKYYEMCGQMGHLIGPSGIGKAQLGHLVEAIMRPFRKHDETEFKKLVDWQRQMKTKGANRKNRSART</sequence>
<reference evidence="1" key="1">
    <citation type="journal article" date="2013" name="Environ. Microbiol.">
        <title>Microbiota from the distal guts of lean and obese adolescents exhibit partial functional redundancy besides clear differences in community structure.</title>
        <authorList>
            <person name="Ferrer M."/>
            <person name="Ruiz A."/>
            <person name="Lanza F."/>
            <person name="Haange S.B."/>
            <person name="Oberbach A."/>
            <person name="Till H."/>
            <person name="Bargiela R."/>
            <person name="Campoy C."/>
            <person name="Segura M.T."/>
            <person name="Richter M."/>
            <person name="von Bergen M."/>
            <person name="Seifert J."/>
            <person name="Suarez A."/>
        </authorList>
    </citation>
    <scope>NUCLEOTIDE SEQUENCE</scope>
</reference>
<name>K1S990_9ZZZZ</name>
<dbReference type="EMBL" id="AJWZ01007317">
    <property type="protein sequence ID" value="EKC57252.1"/>
    <property type="molecule type" value="Genomic_DNA"/>
</dbReference>
<organism evidence="1">
    <name type="scientific">human gut metagenome</name>
    <dbReference type="NCBI Taxonomy" id="408170"/>
    <lineage>
        <taxon>unclassified sequences</taxon>
        <taxon>metagenomes</taxon>
        <taxon>organismal metagenomes</taxon>
    </lineage>
</organism>